<dbReference type="PROSITE" id="PS50865">
    <property type="entry name" value="ZF_MYND_2"/>
    <property type="match status" value="1"/>
</dbReference>
<dbReference type="Gene3D" id="6.10.140.2220">
    <property type="match status" value="1"/>
</dbReference>
<dbReference type="PROSITE" id="PS01360">
    <property type="entry name" value="ZF_MYND_1"/>
    <property type="match status" value="1"/>
</dbReference>
<dbReference type="InterPro" id="IPR052839">
    <property type="entry name" value="Mito_gene_expr_regulator"/>
</dbReference>
<evidence type="ECO:0000313" key="6">
    <source>
        <dbReference type="EMBL" id="TRY96148.1"/>
    </source>
</evidence>
<name>A0A553R1T2_9TELE</name>
<reference evidence="6 7" key="1">
    <citation type="journal article" date="2019" name="Sci. Data">
        <title>Hybrid genome assembly and annotation of Danionella translucida.</title>
        <authorList>
            <person name="Kadobianskyi M."/>
            <person name="Schulze L."/>
            <person name="Schuelke M."/>
            <person name="Judkewitz B."/>
        </authorList>
    </citation>
    <scope>NUCLEOTIDE SEQUENCE [LARGE SCALE GENOMIC DNA]</scope>
    <source>
        <strain evidence="6 7">Bolton</strain>
    </source>
</reference>
<dbReference type="SUPFAM" id="SSF144232">
    <property type="entry name" value="HIT/MYND zinc finger-like"/>
    <property type="match status" value="1"/>
</dbReference>
<keyword evidence="2 4" id="KW-0863">Zinc-finger</keyword>
<dbReference type="PANTHER" id="PTHR46920:SF3">
    <property type="entry name" value="MYND-TYPE DOMAIN-CONTAINING PROTEIN"/>
    <property type="match status" value="1"/>
</dbReference>
<dbReference type="Proteomes" id="UP000316079">
    <property type="component" value="Unassembled WGS sequence"/>
</dbReference>
<comment type="caution">
    <text evidence="6">The sequence shown here is derived from an EMBL/GenBank/DDBJ whole genome shotgun (WGS) entry which is preliminary data.</text>
</comment>
<feature type="domain" description="MYND-type" evidence="5">
    <location>
        <begin position="81"/>
        <end position="125"/>
    </location>
</feature>
<organism evidence="6 7">
    <name type="scientific">Danionella cerebrum</name>
    <dbReference type="NCBI Taxonomy" id="2873325"/>
    <lineage>
        <taxon>Eukaryota</taxon>
        <taxon>Metazoa</taxon>
        <taxon>Chordata</taxon>
        <taxon>Craniata</taxon>
        <taxon>Vertebrata</taxon>
        <taxon>Euteleostomi</taxon>
        <taxon>Actinopterygii</taxon>
        <taxon>Neopterygii</taxon>
        <taxon>Teleostei</taxon>
        <taxon>Ostariophysi</taxon>
        <taxon>Cypriniformes</taxon>
        <taxon>Danionidae</taxon>
        <taxon>Danioninae</taxon>
        <taxon>Danionella</taxon>
    </lineage>
</organism>
<dbReference type="GO" id="GO:0008270">
    <property type="term" value="F:zinc ion binding"/>
    <property type="evidence" value="ECO:0007669"/>
    <property type="project" value="UniProtKB-KW"/>
</dbReference>
<evidence type="ECO:0000313" key="7">
    <source>
        <dbReference type="Proteomes" id="UP000316079"/>
    </source>
</evidence>
<sequence>MAGLVPALPDSYTPSSDSVYSDQFGFYSLDCNIPGLSKVILDKLHMKDYKEYRAALDGKGKVGFRSHKEMFQNLEETFKFCAGCSKLPSNLSDPKALKRCIKCLNVYYCSKDCQKKDWALHKKFCKMLQKVSVDRLVEWLIHTGDLPFSTETWSLPAKEVRSWNEWLSMQGDLTPRLDPILSGQNMMDLWTNSCRPRPEDSELRESVWRVCSEFLSRPLTIGLGIRMFQLDPYSRPLTVHLVGASHNETLGARMTDLDELSRMFPGHQGLEVVMVGPEVVPGPIMRPPLRAFGPRGRVYISGYKGLYHEFWEEVVEKGEASGLMSNICFHASQGLGEGWLPTLLLLRDYNLPSLFTMFNEAELQYSLQILVELEVDVKEAGANPFSSQKPEQVQSSPNKPPSFCNAFYIRFQGLMENQPEEQGCAESHVSERTPETPRNILTEASRKTLAYKTSVTSVKLLRGIIEPVTDGTMPKSNSVSDKPHKAFHSTKEMFEKMEESFKICAQCERDLPFPTQVWPCPPNKVNGWRDWLCMQGDLTPKLDPILSGQNMIDLWSNGSRPRPEDSELRESVWRVCSEFLSRPLTIGLGIRMFQLDPYSRPLTVHLVGASHNETLGARTTDLDELSRMFPGHQGLEVVMVGPEVVPGPIMRPPLRAFGPRGRVYISGYKGLYHEFWEEVVEKGNAAKPNLVVGFHPGINAELQKTLHLFMEMEICVKETGSNPFCSLKPEQMPKSPNKTPIYANAHYVSFQGLLEIKEEEGQN</sequence>
<dbReference type="Pfam" id="PF20179">
    <property type="entry name" value="MSS51_C"/>
    <property type="match status" value="2"/>
</dbReference>
<evidence type="ECO:0000256" key="1">
    <source>
        <dbReference type="ARBA" id="ARBA00022723"/>
    </source>
</evidence>
<dbReference type="AlphaFoldDB" id="A0A553R1T2"/>
<evidence type="ECO:0000256" key="3">
    <source>
        <dbReference type="ARBA" id="ARBA00022833"/>
    </source>
</evidence>
<dbReference type="STRING" id="623744.A0A553R1T2"/>
<evidence type="ECO:0000256" key="4">
    <source>
        <dbReference type="PROSITE-ProRule" id="PRU00134"/>
    </source>
</evidence>
<proteinExistence type="predicted"/>
<evidence type="ECO:0000256" key="2">
    <source>
        <dbReference type="ARBA" id="ARBA00022771"/>
    </source>
</evidence>
<dbReference type="InterPro" id="IPR046824">
    <property type="entry name" value="Mss51-like_C"/>
</dbReference>
<gene>
    <name evidence="6" type="ORF">DNTS_028342</name>
</gene>
<dbReference type="EMBL" id="SRMA01025319">
    <property type="protein sequence ID" value="TRY96148.1"/>
    <property type="molecule type" value="Genomic_DNA"/>
</dbReference>
<keyword evidence="3" id="KW-0862">Zinc</keyword>
<accession>A0A553R1T2</accession>
<dbReference type="OrthoDB" id="5282002at2759"/>
<keyword evidence="7" id="KW-1185">Reference proteome</keyword>
<protein>
    <recommendedName>
        <fullName evidence="5">MYND-type domain-containing protein</fullName>
    </recommendedName>
</protein>
<dbReference type="Pfam" id="PF01753">
    <property type="entry name" value="zf-MYND"/>
    <property type="match status" value="1"/>
</dbReference>
<keyword evidence="1" id="KW-0479">Metal-binding</keyword>
<dbReference type="InterPro" id="IPR002893">
    <property type="entry name" value="Znf_MYND"/>
</dbReference>
<dbReference type="PANTHER" id="PTHR46920">
    <property type="match status" value="1"/>
</dbReference>
<evidence type="ECO:0000259" key="5">
    <source>
        <dbReference type="PROSITE" id="PS50865"/>
    </source>
</evidence>